<evidence type="ECO:0000256" key="1">
    <source>
        <dbReference type="SAM" id="MobiDB-lite"/>
    </source>
</evidence>
<protein>
    <submittedName>
        <fullName evidence="2">Uncharacterized protein</fullName>
    </submittedName>
</protein>
<evidence type="ECO:0000313" key="2">
    <source>
        <dbReference type="EMBL" id="AUX31292.1"/>
    </source>
</evidence>
<dbReference type="Proteomes" id="UP000295497">
    <property type="component" value="Chromosome"/>
</dbReference>
<feature type="compositionally biased region" description="Gly residues" evidence="1">
    <location>
        <begin position="37"/>
        <end position="66"/>
    </location>
</feature>
<feature type="region of interest" description="Disordered" evidence="1">
    <location>
        <begin position="37"/>
        <end position="67"/>
    </location>
</feature>
<reference evidence="2 3" key="1">
    <citation type="submission" date="2015-09" db="EMBL/GenBank/DDBJ databases">
        <title>Sorangium comparison.</title>
        <authorList>
            <person name="Zaburannyi N."/>
            <person name="Bunk B."/>
            <person name="Overmann J."/>
            <person name="Mueller R."/>
        </authorList>
    </citation>
    <scope>NUCLEOTIDE SEQUENCE [LARGE SCALE GENOMIC DNA]</scope>
    <source>
        <strain evidence="2 3">So ce836</strain>
    </source>
</reference>
<organism evidence="2 3">
    <name type="scientific">Sorangium cellulosum</name>
    <name type="common">Polyangium cellulosum</name>
    <dbReference type="NCBI Taxonomy" id="56"/>
    <lineage>
        <taxon>Bacteria</taxon>
        <taxon>Pseudomonadati</taxon>
        <taxon>Myxococcota</taxon>
        <taxon>Polyangia</taxon>
        <taxon>Polyangiales</taxon>
        <taxon>Polyangiaceae</taxon>
        <taxon>Sorangium</taxon>
    </lineage>
</organism>
<name>A0A4V0NFY5_SORCE</name>
<dbReference type="SUPFAM" id="SSF63825">
    <property type="entry name" value="YWTD domain"/>
    <property type="match status" value="1"/>
</dbReference>
<accession>A0A4V0NFY5</accession>
<dbReference type="AlphaFoldDB" id="A0A4V0NFY5"/>
<gene>
    <name evidence="2" type="ORF">SOCE836_034210</name>
</gene>
<dbReference type="RefSeq" id="WP_129575113.1">
    <property type="nucleotide sequence ID" value="NZ_CP012672.1"/>
</dbReference>
<evidence type="ECO:0000313" key="3">
    <source>
        <dbReference type="Proteomes" id="UP000295497"/>
    </source>
</evidence>
<proteinExistence type="predicted"/>
<dbReference type="InterPro" id="IPR011042">
    <property type="entry name" value="6-blade_b-propeller_TolB-like"/>
</dbReference>
<dbReference type="Gene3D" id="2.120.10.30">
    <property type="entry name" value="TolB, C-terminal domain"/>
    <property type="match status" value="1"/>
</dbReference>
<dbReference type="EMBL" id="CP012672">
    <property type="protein sequence ID" value="AUX31292.1"/>
    <property type="molecule type" value="Genomic_DNA"/>
</dbReference>
<sequence>MRGRSSTAARRGAALALLALLPGCYIDLDGLTGGGAGGGASQGAGGGASQGAGGGASQGAGGGGLAGPDAGDPGRCAPADCDGPCVVAAAEEAGGPAAIAAAGPYVVWTSRAGDRLRRLDPATGAVEDLVSSMPSPGLLAVAGELVVWVAANGLWRCAVADCAAGATSLLAFGAGEAEAVRGLATDGRHVYWTRDEPSGTAGELLRCPVAEGCGAAPELLAPSQSHPRGVAVAPGDAGSVVWVQRGTGADFGRVLRLDKGVASGAVAAQIAVLLDYPDRIALGDAEVLWTWAHPDGASGGVSRCDLVDACAAAELAPQAEPSRPLREPAALVIDGADAYWADRGGGTVMRCPTAGCRGYPEVLAEGLTRPAAVAVQGACVFAIDEAGGGRVVRVPR</sequence>